<dbReference type="Gene3D" id="1.10.10.60">
    <property type="entry name" value="Homeodomain-like"/>
    <property type="match status" value="1"/>
</dbReference>
<reference evidence="5" key="1">
    <citation type="submission" date="2020-05" db="EMBL/GenBank/DDBJ databases">
        <title>Fertoebacter nigrum gen. nov., sp. nov., a new member of the family Rhodobacteraceae.</title>
        <authorList>
            <person name="Szuroczki S."/>
            <person name="Abbaszade G."/>
            <person name="Buni D."/>
            <person name="Schumann P."/>
            <person name="Toth E."/>
        </authorList>
    </citation>
    <scope>NUCLEOTIDE SEQUENCE</scope>
    <source>
        <strain evidence="5">RG-N-1a</strain>
    </source>
</reference>
<dbReference type="SUPFAM" id="SSF52540">
    <property type="entry name" value="P-loop containing nucleoside triphosphate hydrolases"/>
    <property type="match status" value="1"/>
</dbReference>
<keyword evidence="3" id="KW-0902">Two-component regulatory system</keyword>
<dbReference type="InterPro" id="IPR010523">
    <property type="entry name" value="XylR_N"/>
</dbReference>
<dbReference type="PANTHER" id="PTHR32071">
    <property type="entry name" value="TRANSCRIPTIONAL REGULATORY PROTEIN"/>
    <property type="match status" value="1"/>
</dbReference>
<dbReference type="SUPFAM" id="SSF111126">
    <property type="entry name" value="Ligand-binding domain in the NO signalling and Golgi transport"/>
    <property type="match status" value="1"/>
</dbReference>
<evidence type="ECO:0000256" key="2">
    <source>
        <dbReference type="ARBA" id="ARBA00022840"/>
    </source>
</evidence>
<keyword evidence="2" id="KW-0067">ATP-binding</keyword>
<evidence type="ECO:0000256" key="3">
    <source>
        <dbReference type="ARBA" id="ARBA00023012"/>
    </source>
</evidence>
<organism evidence="5 6">
    <name type="scientific">Fertoeibacter niger</name>
    <dbReference type="NCBI Taxonomy" id="2656921"/>
    <lineage>
        <taxon>Bacteria</taxon>
        <taxon>Pseudomonadati</taxon>
        <taxon>Pseudomonadota</taxon>
        <taxon>Alphaproteobacteria</taxon>
        <taxon>Rhodobacterales</taxon>
        <taxon>Paracoccaceae</taxon>
        <taxon>Fertoeibacter</taxon>
    </lineage>
</organism>
<dbReference type="SMART" id="SM00989">
    <property type="entry name" value="V4R"/>
    <property type="match status" value="1"/>
</dbReference>
<dbReference type="Pfam" id="PF02830">
    <property type="entry name" value="V4R"/>
    <property type="match status" value="1"/>
</dbReference>
<dbReference type="AlphaFoldDB" id="A0A8X8KSF8"/>
<dbReference type="InterPro" id="IPR002197">
    <property type="entry name" value="HTH_Fis"/>
</dbReference>
<keyword evidence="1" id="KW-0547">Nucleotide-binding</keyword>
<name>A0A8X8KSF8_9RHOB</name>
<proteinExistence type="predicted"/>
<dbReference type="Pfam" id="PF06505">
    <property type="entry name" value="XylR_N"/>
    <property type="match status" value="1"/>
</dbReference>
<dbReference type="Gene3D" id="3.30.1380.20">
    <property type="entry name" value="Trafficking protein particle complex subunit 3"/>
    <property type="match status" value="1"/>
</dbReference>
<dbReference type="Pfam" id="PF14532">
    <property type="entry name" value="Sigma54_activ_2"/>
    <property type="match status" value="1"/>
</dbReference>
<dbReference type="Pfam" id="PF02954">
    <property type="entry name" value="HTH_8"/>
    <property type="match status" value="1"/>
</dbReference>
<dbReference type="GO" id="GO:0043565">
    <property type="term" value="F:sequence-specific DNA binding"/>
    <property type="evidence" value="ECO:0007669"/>
    <property type="project" value="InterPro"/>
</dbReference>
<dbReference type="Gene3D" id="3.40.50.300">
    <property type="entry name" value="P-loop containing nucleotide triphosphate hydrolases"/>
    <property type="match status" value="1"/>
</dbReference>
<sequence>MKSPLLPLRGNIDSAGLLDRGGRPTVRELLGGLGFDALTGALRLNGERVTLQLAEADRILRRELIRLLGEEEARILLLRRGFQMGQNDAAYVARSWPALDKGDAFTAGTRLHMFSGIVRVETKFNDFDFARGRFSAEFLWHNSIEAEDGPGQPRHSDRPVCWQQLGYASGYASFFFGVPVIYKETECVAQGHRCCRVLGRLATGWGEDDPDVILFRSRILPRVPGAGVGGATPAPTHDAADMPLVAPLLRWLERAAQLPLPCLIAGAGSCGQDVAAAQLVRLSGRGEPPLRLAGAIAGPEALQAALALQRKPRRKELPPVLLLDGIEAMPAAAQAELAAEVGGDPQTRPHVVATSALPLARLAAGGILPSLWLRFAPLSVDMPALADRSAELPQLAKLRLARLAAQLQLAPPVIAPGALDQLAESIPETGLEGLDAVLTAILVDAQDGHPLTANSVAQAMRRVAPRPTVPTADDMDVRIAASLARGGFSLTAHEARIRATALAQAGGNLAAAARLLGISRAQLAYREKAGQG</sequence>
<dbReference type="PROSITE" id="PS50045">
    <property type="entry name" value="SIGMA54_INTERACT_4"/>
    <property type="match status" value="1"/>
</dbReference>
<dbReference type="PANTHER" id="PTHR32071:SF113">
    <property type="entry name" value="ALGINATE BIOSYNTHESIS TRANSCRIPTIONAL REGULATORY PROTEIN ALGB"/>
    <property type="match status" value="1"/>
</dbReference>
<dbReference type="GO" id="GO:0005524">
    <property type="term" value="F:ATP binding"/>
    <property type="evidence" value="ECO:0007669"/>
    <property type="project" value="UniProtKB-KW"/>
</dbReference>
<dbReference type="GO" id="GO:0000160">
    <property type="term" value="P:phosphorelay signal transduction system"/>
    <property type="evidence" value="ECO:0007669"/>
    <property type="project" value="UniProtKB-KW"/>
</dbReference>
<dbReference type="InterPro" id="IPR024096">
    <property type="entry name" value="NO_sig/Golgi_transp_ligand-bd"/>
</dbReference>
<dbReference type="Proteomes" id="UP000484076">
    <property type="component" value="Unassembled WGS sequence"/>
</dbReference>
<accession>A0A8X8KSF8</accession>
<keyword evidence="6" id="KW-1185">Reference proteome</keyword>
<comment type="caution">
    <text evidence="5">The sequence shown here is derived from an EMBL/GenBank/DDBJ whole genome shotgun (WGS) entry which is preliminary data.</text>
</comment>
<evidence type="ECO:0000313" key="6">
    <source>
        <dbReference type="Proteomes" id="UP000484076"/>
    </source>
</evidence>
<evidence type="ECO:0000259" key="4">
    <source>
        <dbReference type="PROSITE" id="PS50045"/>
    </source>
</evidence>
<dbReference type="RefSeq" id="WP_174539994.1">
    <property type="nucleotide sequence ID" value="NZ_WHUT02000015.1"/>
</dbReference>
<evidence type="ECO:0000313" key="5">
    <source>
        <dbReference type="EMBL" id="NUB46432.1"/>
    </source>
</evidence>
<protein>
    <submittedName>
        <fullName evidence="5">XylR N-terminal domain-containing protein</fullName>
    </submittedName>
</protein>
<evidence type="ECO:0000256" key="1">
    <source>
        <dbReference type="ARBA" id="ARBA00022741"/>
    </source>
</evidence>
<feature type="domain" description="Sigma-54 factor interaction" evidence="4">
    <location>
        <begin position="243"/>
        <end position="443"/>
    </location>
</feature>
<dbReference type="GO" id="GO:0006355">
    <property type="term" value="P:regulation of DNA-templated transcription"/>
    <property type="evidence" value="ECO:0007669"/>
    <property type="project" value="InterPro"/>
</dbReference>
<dbReference type="InterPro" id="IPR027417">
    <property type="entry name" value="P-loop_NTPase"/>
</dbReference>
<gene>
    <name evidence="5" type="ORF">GEU84_018730</name>
</gene>
<dbReference type="InterPro" id="IPR004096">
    <property type="entry name" value="V4R"/>
</dbReference>
<dbReference type="InterPro" id="IPR002078">
    <property type="entry name" value="Sigma_54_int"/>
</dbReference>
<dbReference type="EMBL" id="WHUT02000015">
    <property type="protein sequence ID" value="NUB46432.1"/>
    <property type="molecule type" value="Genomic_DNA"/>
</dbReference>